<feature type="compositionally biased region" description="Polar residues" evidence="2">
    <location>
        <begin position="480"/>
        <end position="500"/>
    </location>
</feature>
<feature type="compositionally biased region" description="Low complexity" evidence="2">
    <location>
        <begin position="257"/>
        <end position="270"/>
    </location>
</feature>
<dbReference type="Proteomes" id="UP000265703">
    <property type="component" value="Unassembled WGS sequence"/>
</dbReference>
<dbReference type="OrthoDB" id="8062037at2759"/>
<evidence type="ECO:0000259" key="3">
    <source>
        <dbReference type="PROSITE" id="PS50089"/>
    </source>
</evidence>
<feature type="compositionally biased region" description="Polar residues" evidence="2">
    <location>
        <begin position="199"/>
        <end position="214"/>
    </location>
</feature>
<dbReference type="GO" id="GO:0061630">
    <property type="term" value="F:ubiquitin protein ligase activity"/>
    <property type="evidence" value="ECO:0007669"/>
    <property type="project" value="TreeGrafter"/>
</dbReference>
<dbReference type="GO" id="GO:0016567">
    <property type="term" value="P:protein ubiquitination"/>
    <property type="evidence" value="ECO:0007669"/>
    <property type="project" value="TreeGrafter"/>
</dbReference>
<feature type="compositionally biased region" description="Polar residues" evidence="2">
    <location>
        <begin position="115"/>
        <end position="125"/>
    </location>
</feature>
<feature type="compositionally biased region" description="Acidic residues" evidence="2">
    <location>
        <begin position="49"/>
        <end position="70"/>
    </location>
</feature>
<feature type="compositionally biased region" description="Low complexity" evidence="2">
    <location>
        <begin position="538"/>
        <end position="554"/>
    </location>
</feature>
<comment type="caution">
    <text evidence="4">The sequence shown here is derived from an EMBL/GenBank/DDBJ whole genome shotgun (WGS) entry which is preliminary data.</text>
</comment>
<evidence type="ECO:0000313" key="5">
    <source>
        <dbReference type="Proteomes" id="UP000265703"/>
    </source>
</evidence>
<feature type="compositionally biased region" description="Low complexity" evidence="2">
    <location>
        <begin position="789"/>
        <end position="798"/>
    </location>
</feature>
<dbReference type="PANTHER" id="PTHR46171">
    <property type="entry name" value="GH10160P"/>
    <property type="match status" value="1"/>
</dbReference>
<feature type="compositionally biased region" description="Basic and acidic residues" evidence="2">
    <location>
        <begin position="761"/>
        <end position="777"/>
    </location>
</feature>
<feature type="region of interest" description="Disordered" evidence="2">
    <location>
        <begin position="611"/>
        <end position="662"/>
    </location>
</feature>
<dbReference type="PANTHER" id="PTHR46171:SF3">
    <property type="entry name" value="GH10160P"/>
    <property type="match status" value="1"/>
</dbReference>
<feature type="compositionally biased region" description="Low complexity" evidence="2">
    <location>
        <begin position="409"/>
        <end position="450"/>
    </location>
</feature>
<feature type="region of interest" description="Disordered" evidence="2">
    <location>
        <begin position="409"/>
        <end position="505"/>
    </location>
</feature>
<dbReference type="STRING" id="658196.A0A397TQ65"/>
<feature type="compositionally biased region" description="Acidic residues" evidence="2">
    <location>
        <begin position="285"/>
        <end position="297"/>
    </location>
</feature>
<feature type="compositionally biased region" description="Low complexity" evidence="2">
    <location>
        <begin position="126"/>
        <end position="155"/>
    </location>
</feature>
<feature type="compositionally biased region" description="Basic and acidic residues" evidence="2">
    <location>
        <begin position="647"/>
        <end position="659"/>
    </location>
</feature>
<feature type="compositionally biased region" description="Polar residues" evidence="2">
    <location>
        <begin position="159"/>
        <end position="186"/>
    </location>
</feature>
<evidence type="ECO:0000256" key="1">
    <source>
        <dbReference type="PROSITE-ProRule" id="PRU00175"/>
    </source>
</evidence>
<organism evidence="4 5">
    <name type="scientific">Glomus cerebriforme</name>
    <dbReference type="NCBI Taxonomy" id="658196"/>
    <lineage>
        <taxon>Eukaryota</taxon>
        <taxon>Fungi</taxon>
        <taxon>Fungi incertae sedis</taxon>
        <taxon>Mucoromycota</taxon>
        <taxon>Glomeromycotina</taxon>
        <taxon>Glomeromycetes</taxon>
        <taxon>Glomerales</taxon>
        <taxon>Glomeraceae</taxon>
        <taxon>Glomus</taxon>
    </lineage>
</organism>
<evidence type="ECO:0000256" key="2">
    <source>
        <dbReference type="SAM" id="MobiDB-lite"/>
    </source>
</evidence>
<feature type="compositionally biased region" description="Low complexity" evidence="2">
    <location>
        <begin position="733"/>
        <end position="752"/>
    </location>
</feature>
<proteinExistence type="predicted"/>
<feature type="compositionally biased region" description="Low complexity" evidence="2">
    <location>
        <begin position="629"/>
        <end position="640"/>
    </location>
</feature>
<gene>
    <name evidence="4" type="ORF">C1645_812377</name>
</gene>
<feature type="compositionally biased region" description="Polar residues" evidence="2">
    <location>
        <begin position="346"/>
        <end position="359"/>
    </location>
</feature>
<dbReference type="InterPro" id="IPR001841">
    <property type="entry name" value="Znf_RING"/>
</dbReference>
<dbReference type="SMART" id="SM00184">
    <property type="entry name" value="RING"/>
    <property type="match status" value="1"/>
</dbReference>
<keyword evidence="1" id="KW-0479">Metal-binding</keyword>
<protein>
    <recommendedName>
        <fullName evidence="3">RING-type domain-containing protein</fullName>
    </recommendedName>
</protein>
<name>A0A397TQ65_9GLOM</name>
<dbReference type="Pfam" id="PF13639">
    <property type="entry name" value="zf-RING_2"/>
    <property type="match status" value="1"/>
</dbReference>
<feature type="compositionally biased region" description="Acidic residues" evidence="2">
    <location>
        <begin position="86"/>
        <end position="112"/>
    </location>
</feature>
<dbReference type="AlphaFoldDB" id="A0A397TQ65"/>
<dbReference type="Gene3D" id="3.30.40.10">
    <property type="entry name" value="Zinc/RING finger domain, C3HC4 (zinc finger)"/>
    <property type="match status" value="1"/>
</dbReference>
<feature type="compositionally biased region" description="Polar residues" evidence="2">
    <location>
        <begin position="26"/>
        <end position="48"/>
    </location>
</feature>
<feature type="region of interest" description="Disordered" evidence="2">
    <location>
        <begin position="520"/>
        <end position="562"/>
    </location>
</feature>
<keyword evidence="1" id="KW-0862">Zinc</keyword>
<dbReference type="PROSITE" id="PS50089">
    <property type="entry name" value="ZF_RING_2"/>
    <property type="match status" value="1"/>
</dbReference>
<dbReference type="EMBL" id="QKYT01000012">
    <property type="protein sequence ID" value="RIA98695.1"/>
    <property type="molecule type" value="Genomic_DNA"/>
</dbReference>
<dbReference type="SUPFAM" id="SSF57850">
    <property type="entry name" value="RING/U-box"/>
    <property type="match status" value="1"/>
</dbReference>
<keyword evidence="1" id="KW-0863">Zinc-finger</keyword>
<feature type="compositionally biased region" description="Polar residues" evidence="2">
    <location>
        <begin position="241"/>
        <end position="256"/>
    </location>
</feature>
<reference evidence="4 5" key="1">
    <citation type="submission" date="2018-06" db="EMBL/GenBank/DDBJ databases">
        <title>Comparative genomics reveals the genomic features of Rhizophagus irregularis, R. cerebriforme, R. diaphanum and Gigaspora rosea, and their symbiotic lifestyle signature.</title>
        <authorList>
            <person name="Morin E."/>
            <person name="San Clemente H."/>
            <person name="Chen E.C.H."/>
            <person name="De La Providencia I."/>
            <person name="Hainaut M."/>
            <person name="Kuo A."/>
            <person name="Kohler A."/>
            <person name="Murat C."/>
            <person name="Tang N."/>
            <person name="Roy S."/>
            <person name="Loubradou J."/>
            <person name="Henrissat B."/>
            <person name="Grigoriev I.V."/>
            <person name="Corradi N."/>
            <person name="Roux C."/>
            <person name="Martin F.M."/>
        </authorList>
    </citation>
    <scope>NUCLEOTIDE SEQUENCE [LARGE SCALE GENOMIC DNA]</scope>
    <source>
        <strain evidence="4 5">DAOM 227022</strain>
    </source>
</reference>
<dbReference type="GO" id="GO:0008270">
    <property type="term" value="F:zinc ion binding"/>
    <property type="evidence" value="ECO:0007669"/>
    <property type="project" value="UniProtKB-KW"/>
</dbReference>
<evidence type="ECO:0000313" key="4">
    <source>
        <dbReference type="EMBL" id="RIA98695.1"/>
    </source>
</evidence>
<feature type="region of interest" description="Disordered" evidence="2">
    <location>
        <begin position="336"/>
        <end position="374"/>
    </location>
</feature>
<feature type="region of interest" description="Disordered" evidence="2">
    <location>
        <begin position="721"/>
        <end position="800"/>
    </location>
</feature>
<sequence length="942" mass="104357">MSFSEVSDTFSSYPNVTQRSFHFYSSTSTADSDNEQEYTGTPSYSNDESNLEDDIIEGMEVTSDSEEEIGEREYNYHNNGTSFTTTEDEDDDDEMDVCSSETESEDTEEEERIDNNSSIQTQAFDNGNNFNIIRNNSGSPTSNNGNNNNNNLLPPIQLASGNPSVSTTPLSTSNINNNRFIGSDPSQFMDRLLPIHPSRNGSSSARDNRVNSGGFNIPPFSDNFSSPQPPPQSIFRFPNVNHPSPSYPNSTDATVASSLSSTSSLSSSTSNQRKQSPLRFGFPEELQDNEEEEDEDGTSSSASYDAAASRKRARSISNDWSNVSQSSFPQSIQFGSLEPVNRDVSNRSSTNQNLRSTQLSPSPPPPNNRSTGSRISLLNFSTDSEDIHSAPLSSPANLLSHYSSNRIGNFPSNSQSSSSTANSPNNHNHTFRSQSHPQSQSHSHSQSQSQTPFFYRSTFGNLPRRNYSNTAPQPLELRRPTSTSNNNGNEQQDYNSNFAPASSDVPTVMYPEVNQVIQPPERRHHHHSHNNSHISGLSHAPRASSSSSSTATSRWSRDLRGGRTEILSRPIMPNPNFQRRGAMIQRNNNHHPNFSGNTAEAIRVFAGVASDEEPDTTIDVPESSDSEVTTSTPAARTPWRPTRRHDSRQDNNNTRDSHRSINSINSRALAALAAARNSTSNNGPLSADEQIARRMQAYEYSNLQNTIEEQNVLARFLAGASRARSATNRRDATSGPSSSSRSESSRRNISTRGPVRLPEILSHERHHHEERNNEPRSRGHGSRGGQSRNGGRSSSAGSYLHHHFIPHHPLLGNLIDSGEIELEDFLDLLPWGNGIAANPDNYLDEDEFDSSYEGLLRLCERIGDAKPKGVPEDIIKTLPTQTYIAGKSKTVEERCTICLTEYELNEKLRNLPCSHDFHQECIDIWFKNSDKCPICRCSVMEK</sequence>
<feature type="region of interest" description="Disordered" evidence="2">
    <location>
        <begin position="26"/>
        <end position="306"/>
    </location>
</feature>
<feature type="domain" description="RING-type" evidence="3">
    <location>
        <begin position="895"/>
        <end position="936"/>
    </location>
</feature>
<dbReference type="InterPro" id="IPR013083">
    <property type="entry name" value="Znf_RING/FYVE/PHD"/>
</dbReference>
<keyword evidence="5" id="KW-1185">Reference proteome</keyword>
<accession>A0A397TQ65</accession>